<reference evidence="2 5" key="2">
    <citation type="submission" date="2018-11" db="EMBL/GenBank/DDBJ databases">
        <title>Proposal to divide the Flavobacteriaceae and reorganize its genera based on Amino Acid Identity values calculated from whole genome sequences.</title>
        <authorList>
            <person name="Nicholson A.C."/>
            <person name="Gulvik C.A."/>
            <person name="Whitney A.M."/>
            <person name="Humrighouse B.W."/>
            <person name="Bell M."/>
            <person name="Holmes B."/>
            <person name="Steigerwalt A.G."/>
            <person name="Villarma A."/>
            <person name="Sheth M."/>
            <person name="Batra D."/>
            <person name="Pryor J."/>
            <person name="Bernardet J.-F."/>
            <person name="Hugo C."/>
            <person name="Kampfer P."/>
            <person name="Newman J."/>
            <person name="McQuiston J.R."/>
        </authorList>
    </citation>
    <scope>NUCLEOTIDE SEQUENCE [LARGE SCALE GENOMIC DNA]</scope>
    <source>
        <strain evidence="2 5">DSM 16927</strain>
    </source>
</reference>
<feature type="transmembrane region" description="Helical" evidence="1">
    <location>
        <begin position="26"/>
        <end position="44"/>
    </location>
</feature>
<dbReference type="KEGG" id="cjt:EG359_17260"/>
<keyword evidence="1" id="KW-1133">Transmembrane helix</keyword>
<evidence type="ECO:0000256" key="1">
    <source>
        <dbReference type="SAM" id="Phobius"/>
    </source>
</evidence>
<evidence type="ECO:0000313" key="4">
    <source>
        <dbReference type="Proteomes" id="UP000186106"/>
    </source>
</evidence>
<accession>A0A1N7IAU0</accession>
<dbReference type="Proteomes" id="UP000279541">
    <property type="component" value="Chromosome"/>
</dbReference>
<dbReference type="STRING" id="112234.SAMN05421768_103649"/>
<name>A0A1N7IAU0_9FLAO</name>
<gene>
    <name evidence="2" type="ORF">EG359_17260</name>
    <name evidence="3" type="ORF">SAMN05421768_103649</name>
</gene>
<organism evidence="3 4">
    <name type="scientific">Chryseobacterium joostei</name>
    <dbReference type="NCBI Taxonomy" id="112234"/>
    <lineage>
        <taxon>Bacteria</taxon>
        <taxon>Pseudomonadati</taxon>
        <taxon>Bacteroidota</taxon>
        <taxon>Flavobacteriia</taxon>
        <taxon>Flavobacteriales</taxon>
        <taxon>Weeksellaceae</taxon>
        <taxon>Chryseobacterium group</taxon>
        <taxon>Chryseobacterium</taxon>
    </lineage>
</organism>
<dbReference type="Proteomes" id="UP000186106">
    <property type="component" value="Unassembled WGS sequence"/>
</dbReference>
<evidence type="ECO:0000313" key="5">
    <source>
        <dbReference type="Proteomes" id="UP000279541"/>
    </source>
</evidence>
<dbReference type="EMBL" id="FTNZ01000003">
    <property type="protein sequence ID" value="SIS34216.1"/>
    <property type="molecule type" value="Genomic_DNA"/>
</dbReference>
<protein>
    <submittedName>
        <fullName evidence="3">Uncharacterized protein</fullName>
    </submittedName>
</protein>
<proteinExistence type="predicted"/>
<dbReference type="EMBL" id="CP033926">
    <property type="protein sequence ID" value="AZB01253.1"/>
    <property type="molecule type" value="Genomic_DNA"/>
</dbReference>
<evidence type="ECO:0000313" key="2">
    <source>
        <dbReference type="EMBL" id="AZB01253.1"/>
    </source>
</evidence>
<evidence type="ECO:0000313" key="3">
    <source>
        <dbReference type="EMBL" id="SIS34216.1"/>
    </source>
</evidence>
<dbReference type="AlphaFoldDB" id="A0A1N7IAU0"/>
<keyword evidence="1" id="KW-0812">Transmembrane</keyword>
<sequence>MKIALNLILFVNTIYVLICSENQDASVFFFPVFIYVVFGFLRFCHKDFSKYLNTPNHEKNT</sequence>
<reference evidence="3 4" key="1">
    <citation type="submission" date="2017-01" db="EMBL/GenBank/DDBJ databases">
        <authorList>
            <person name="Mah S.A."/>
            <person name="Swanson W.J."/>
            <person name="Moy G.W."/>
            <person name="Vacquier V.D."/>
        </authorList>
    </citation>
    <scope>NUCLEOTIDE SEQUENCE [LARGE SCALE GENOMIC DNA]</scope>
    <source>
        <strain evidence="3 4">DSM 16927</strain>
    </source>
</reference>
<keyword evidence="1" id="KW-0472">Membrane</keyword>
<keyword evidence="5" id="KW-1185">Reference proteome</keyword>